<keyword evidence="3" id="KW-1003">Cell membrane</keyword>
<dbReference type="Pfam" id="PF02355">
    <property type="entry name" value="SecD_SecF_C"/>
    <property type="match status" value="2"/>
</dbReference>
<evidence type="ECO:0000259" key="11">
    <source>
        <dbReference type="Pfam" id="PF02355"/>
    </source>
</evidence>
<feature type="transmembrane region" description="Helical" evidence="10">
    <location>
        <begin position="496"/>
        <end position="517"/>
    </location>
</feature>
<keyword evidence="4 10" id="KW-0812">Transmembrane</keyword>
<evidence type="ECO:0000256" key="5">
    <source>
        <dbReference type="ARBA" id="ARBA00022927"/>
    </source>
</evidence>
<dbReference type="RefSeq" id="WP_027048041.1">
    <property type="nucleotide sequence ID" value="NZ_CP025257.1"/>
</dbReference>
<organism evidence="12 13">
    <name type="scientific">Mesoplasma syrphidae</name>
    <dbReference type="NCBI Taxonomy" id="225999"/>
    <lineage>
        <taxon>Bacteria</taxon>
        <taxon>Bacillati</taxon>
        <taxon>Mycoplasmatota</taxon>
        <taxon>Mollicutes</taxon>
        <taxon>Entomoplasmatales</taxon>
        <taxon>Entomoplasmataceae</taxon>
        <taxon>Mesoplasma</taxon>
    </lineage>
</organism>
<keyword evidence="2" id="KW-0813">Transport</keyword>
<evidence type="ECO:0000256" key="7">
    <source>
        <dbReference type="ARBA" id="ARBA00023010"/>
    </source>
</evidence>
<keyword evidence="13" id="KW-1185">Reference proteome</keyword>
<feature type="domain" description="Protein export membrane protein SecD/SecF C-terminal" evidence="11">
    <location>
        <begin position="1022"/>
        <end position="1117"/>
    </location>
</feature>
<keyword evidence="8 10" id="KW-0472">Membrane</keyword>
<evidence type="ECO:0000256" key="10">
    <source>
        <dbReference type="SAM" id="Phobius"/>
    </source>
</evidence>
<evidence type="ECO:0000256" key="2">
    <source>
        <dbReference type="ARBA" id="ARBA00022448"/>
    </source>
</evidence>
<keyword evidence="9" id="KW-0175">Coiled coil</keyword>
<dbReference type="NCBIfam" id="NF037998">
    <property type="entry name" value="RND_1"/>
    <property type="match status" value="1"/>
</dbReference>
<dbReference type="KEGG" id="msyr:CXP39_02235"/>
<name>A0A2K9BV63_9MOLU</name>
<keyword evidence="7" id="KW-0811">Translocation</keyword>
<evidence type="ECO:0000256" key="4">
    <source>
        <dbReference type="ARBA" id="ARBA00022692"/>
    </source>
</evidence>
<feature type="transmembrane region" description="Helical" evidence="10">
    <location>
        <begin position="1077"/>
        <end position="1096"/>
    </location>
</feature>
<dbReference type="Gene3D" id="1.20.1640.10">
    <property type="entry name" value="Multidrug efflux transporter AcrB transmembrane domain"/>
    <property type="match status" value="1"/>
</dbReference>
<dbReference type="GO" id="GO:0015031">
    <property type="term" value="P:protein transport"/>
    <property type="evidence" value="ECO:0007669"/>
    <property type="project" value="UniProtKB-KW"/>
</dbReference>
<dbReference type="OrthoDB" id="390234at2"/>
<evidence type="ECO:0000313" key="12">
    <source>
        <dbReference type="EMBL" id="AUF83610.1"/>
    </source>
</evidence>
<dbReference type="InterPro" id="IPR022813">
    <property type="entry name" value="SecD/SecF_arch_bac"/>
</dbReference>
<sequence>MKNPKKNSKKIIHISVMGLVVLSLIVGIIFSSVSGISNNVLGPKYKGGYEALVGVYDNNKQSSEENNEFLPNGDAAQGAKALESKLSPFSDNTIEVTQVGASRVSVKASRDAYFNNTKFFQNAIEMSGGILVTNSSYEDVLFDQTLMSKADVKIYESEGDKKVVKEKIGVSQLLGKAETVSIKSNQAITNEPYIQFSLSQQYLSKIVAPTTEGENTGGDAPSLNMFTSVETILSNMREYYSLYSQKNDTDKFLDAYLDGIIKPLRLYRNNSGIKDELGKRVLDDFFLVNYQREGANGWETKTASLLDNKFDAGFSGEINTREHLRRILYGSSTADEPYNNYKFSFVNTDLSKYIYDQNADAKEFNENGIYGKKLISEADHNELGNIQDVFSKLTSVLFKESLFKDVKDDSLVNIALEKSIFSDNIIQKGQIQVIAEANAQVPSSTPAYIQDNKLLVKTSSYTKAKKAVATILQTTSGLSFKVFSISEFNALISRTLFIVSIVALMIIAIMLMIYVIFAYRLLGLFTIIIAAIIGALTFLVPFWFGFALGPEIFSIIFIIIGLTIDINILYFESIKRSIYEDKHSIESSFKISGRETLWLVIDAAIVVLIPNIILFWIGTGAMKNFATITGIGALFVILFGVIIMRVICYLLVKSRLLHENANLLPIDTSKEVQGSFFIDLKIRYLEVKIQNASKKIEVSSKDLIRTKENQDELNRLYEIQKEMINDRLAKKVARNQKEIDKIQHQINKIESSKAKYESKPNQSVKANNKKLELSNYQGMLIEQSESNFADKKQSQNIQAIQIEKKVAYFGKLISIFWVVIVIFGAIIGGIFGANLSANLGKGQNFILYGEAVSETYKNLESTKESLLPNENDKNRDKIYDGLTGLKEKNDAYFKNLYQVISIDNATLEQQNYWMAQTVAQSYEFLLSNNYLDSFNTRMDKTSLRKSQISYGNNFAVINEDTNVRETTGWVSIQTSKKVSLKQMKRTQATLAGYLYLPPDYNNPNRGILGLEETPYTAYDQIRQIAVMFGILLLALIIYMVIRFKWTYYVALALGLVMTMSITVALIVLFRIPVSIEIITAILGIIMFSLVTGILIMGKGKTILASKDERTINKQFAKEIELHVMINEAKNAKGKELDQLKKQLKKAHKELKKKLAKELSEIKEKEQRQGIKKQFKVSQKTLQTQFKKDRKNVLKSFAIFKGETKKQVTIESRKNNFLKQIFLDIIKFGIFRFIAVGTIYIAIGVIAAITLPVISGMGMTLAIGVVIASVVFITVSIPVWIWLERKRINAKYGYKKFIRKIVVSAEEQTIKDIND</sequence>
<evidence type="ECO:0000313" key="13">
    <source>
        <dbReference type="Proteomes" id="UP000233419"/>
    </source>
</evidence>
<feature type="coiled-coil region" evidence="9">
    <location>
        <begin position="1129"/>
        <end position="1168"/>
    </location>
</feature>
<feature type="transmembrane region" description="Helical" evidence="10">
    <location>
        <begin position="1048"/>
        <end position="1071"/>
    </location>
</feature>
<accession>A0A2K9BV63</accession>
<evidence type="ECO:0000256" key="9">
    <source>
        <dbReference type="SAM" id="Coils"/>
    </source>
</evidence>
<feature type="transmembrane region" description="Helical" evidence="10">
    <location>
        <begin position="552"/>
        <end position="571"/>
    </location>
</feature>
<dbReference type="PANTHER" id="PTHR30081">
    <property type="entry name" value="PROTEIN-EXPORT MEMBRANE PROTEIN SEC"/>
    <property type="match status" value="1"/>
</dbReference>
<feature type="coiled-coil region" evidence="9">
    <location>
        <begin position="725"/>
        <end position="759"/>
    </location>
</feature>
<proteinExistence type="predicted"/>
<reference evidence="12 13" key="1">
    <citation type="submission" date="2017-12" db="EMBL/GenBank/DDBJ databases">
        <title>Mesoplasma syrphidae YJS, Complete Genome.</title>
        <authorList>
            <person name="Knight T.F."/>
            <person name="Citino T."/>
            <person name="Rubinstein R."/>
            <person name="Neuschaefer Z."/>
        </authorList>
    </citation>
    <scope>NUCLEOTIDE SEQUENCE [LARGE SCALE GENOMIC DNA]</scope>
    <source>
        <strain evidence="12 13">YJS</strain>
    </source>
</reference>
<keyword evidence="6 10" id="KW-1133">Transmembrane helix</keyword>
<comment type="subcellular location">
    <subcellularLocation>
        <location evidence="1">Cell membrane</location>
        <topology evidence="1">Multi-pass membrane protein</topology>
    </subcellularLocation>
</comment>
<protein>
    <recommendedName>
        <fullName evidence="11">Protein export membrane protein SecD/SecF C-terminal domain-containing protein</fullName>
    </recommendedName>
</protein>
<feature type="transmembrane region" description="Helical" evidence="10">
    <location>
        <begin position="1228"/>
        <end position="1253"/>
    </location>
</feature>
<keyword evidence="5" id="KW-0653">Protein transport</keyword>
<feature type="transmembrane region" description="Helical" evidence="10">
    <location>
        <begin position="597"/>
        <end position="619"/>
    </location>
</feature>
<feature type="transmembrane region" description="Helical" evidence="10">
    <location>
        <begin position="625"/>
        <end position="652"/>
    </location>
</feature>
<feature type="transmembrane region" description="Helical" evidence="10">
    <location>
        <begin position="524"/>
        <end position="546"/>
    </location>
</feature>
<feature type="transmembrane region" description="Helical" evidence="10">
    <location>
        <begin position="1024"/>
        <end position="1041"/>
    </location>
</feature>
<evidence type="ECO:0000256" key="3">
    <source>
        <dbReference type="ARBA" id="ARBA00022475"/>
    </source>
</evidence>
<gene>
    <name evidence="12" type="ORF">CXP39_02235</name>
</gene>
<dbReference type="GO" id="GO:0005886">
    <property type="term" value="C:plasma membrane"/>
    <property type="evidence" value="ECO:0007669"/>
    <property type="project" value="UniProtKB-SubCell"/>
</dbReference>
<dbReference type="EMBL" id="CP025257">
    <property type="protein sequence ID" value="AUF83610.1"/>
    <property type="molecule type" value="Genomic_DNA"/>
</dbReference>
<feature type="domain" description="Protein export membrane protein SecD/SecF C-terminal" evidence="11">
    <location>
        <begin position="470"/>
        <end position="643"/>
    </location>
</feature>
<evidence type="ECO:0000256" key="6">
    <source>
        <dbReference type="ARBA" id="ARBA00022989"/>
    </source>
</evidence>
<dbReference type="InterPro" id="IPR048634">
    <property type="entry name" value="SecD_SecF_C"/>
</dbReference>
<feature type="transmembrane region" description="Helical" evidence="10">
    <location>
        <begin position="812"/>
        <end position="833"/>
    </location>
</feature>
<dbReference type="Proteomes" id="UP000233419">
    <property type="component" value="Chromosome"/>
</dbReference>
<dbReference type="SUPFAM" id="SSF82866">
    <property type="entry name" value="Multidrug efflux transporter AcrB transmembrane domain"/>
    <property type="match status" value="2"/>
</dbReference>
<evidence type="ECO:0000256" key="1">
    <source>
        <dbReference type="ARBA" id="ARBA00004651"/>
    </source>
</evidence>
<feature type="transmembrane region" description="Helical" evidence="10">
    <location>
        <begin position="1259"/>
        <end position="1282"/>
    </location>
</feature>
<evidence type="ECO:0000256" key="8">
    <source>
        <dbReference type="ARBA" id="ARBA00023136"/>
    </source>
</evidence>
<feature type="transmembrane region" description="Helical" evidence="10">
    <location>
        <begin position="12"/>
        <end position="33"/>
    </location>
</feature>